<dbReference type="AlphaFoldDB" id="A0AAN8F277"/>
<keyword evidence="1" id="KW-0472">Membrane</keyword>
<evidence type="ECO:0000313" key="2">
    <source>
        <dbReference type="EMBL" id="KAK5970822.1"/>
    </source>
</evidence>
<gene>
    <name evidence="2" type="ORF">GCK32_002993</name>
</gene>
<dbReference type="PANTHER" id="PTHR38608">
    <property type="entry name" value="PROTEIN CBG07207"/>
    <property type="match status" value="1"/>
</dbReference>
<name>A0AAN8F277_TRICO</name>
<comment type="caution">
    <text evidence="2">The sequence shown here is derived from an EMBL/GenBank/DDBJ whole genome shotgun (WGS) entry which is preliminary data.</text>
</comment>
<protein>
    <submittedName>
        <fullName evidence="2">Uncharacterized protein</fullName>
    </submittedName>
</protein>
<sequence length="131" mass="15202">MINVFNSPIEASTLEEFADKKRTDEKEVFETKKRRPKVEYISDGRKVIDGVIEDEQQPNALWTTTISRGVAHDWRERAEGGPFYRAKEYVAMVTYDMKVLVQRSVRNYGTAILLIINFCLGITIIRLFKIL</sequence>
<dbReference type="Proteomes" id="UP001331761">
    <property type="component" value="Unassembled WGS sequence"/>
</dbReference>
<reference evidence="2 3" key="1">
    <citation type="submission" date="2019-10" db="EMBL/GenBank/DDBJ databases">
        <title>Assembly and Annotation for the nematode Trichostrongylus colubriformis.</title>
        <authorList>
            <person name="Martin J."/>
        </authorList>
    </citation>
    <scope>NUCLEOTIDE SEQUENCE [LARGE SCALE GENOMIC DNA]</scope>
    <source>
        <strain evidence="2">G859</strain>
        <tissue evidence="2">Whole worm</tissue>
    </source>
</reference>
<keyword evidence="1" id="KW-0812">Transmembrane</keyword>
<proteinExistence type="predicted"/>
<evidence type="ECO:0000256" key="1">
    <source>
        <dbReference type="SAM" id="Phobius"/>
    </source>
</evidence>
<keyword evidence="3" id="KW-1185">Reference proteome</keyword>
<organism evidence="2 3">
    <name type="scientific">Trichostrongylus colubriformis</name>
    <name type="common">Black scour worm</name>
    <dbReference type="NCBI Taxonomy" id="6319"/>
    <lineage>
        <taxon>Eukaryota</taxon>
        <taxon>Metazoa</taxon>
        <taxon>Ecdysozoa</taxon>
        <taxon>Nematoda</taxon>
        <taxon>Chromadorea</taxon>
        <taxon>Rhabditida</taxon>
        <taxon>Rhabditina</taxon>
        <taxon>Rhabditomorpha</taxon>
        <taxon>Strongyloidea</taxon>
        <taxon>Trichostrongylidae</taxon>
        <taxon>Trichostrongylus</taxon>
    </lineage>
</organism>
<evidence type="ECO:0000313" key="3">
    <source>
        <dbReference type="Proteomes" id="UP001331761"/>
    </source>
</evidence>
<accession>A0AAN8F277</accession>
<dbReference type="PANTHER" id="PTHR38608:SF3">
    <property type="entry name" value="TNP_DDE_DOM DOMAIN-CONTAINING PROTEIN"/>
    <property type="match status" value="1"/>
</dbReference>
<dbReference type="EMBL" id="WIXE01018536">
    <property type="protein sequence ID" value="KAK5970822.1"/>
    <property type="molecule type" value="Genomic_DNA"/>
</dbReference>
<keyword evidence="1" id="KW-1133">Transmembrane helix</keyword>
<feature type="transmembrane region" description="Helical" evidence="1">
    <location>
        <begin position="108"/>
        <end position="128"/>
    </location>
</feature>